<sequence>MTESFEQLARSVAAELTSRSGLETISLHTERHENVFRITMRPSSGANEAVFPYSQWHDDLSQTPDRSLRTWSRRLVRRIFAYLPKDWNQRLPVSFYWITGNGSHSVGTSASLAFPIDEQTGEYITDGSLRRGGVLVCCERCVAILNGAQSYVYPLDQIDDLDLEDVHESGSIEFHCRNENVDIELHGRYDGNLPADVLAYFSEDRFPPYREMFKSNDVERIYAHADRILSSKSERAYHYLILLAYFKKQDLAFVCEIAKKASTQFDLSLEILDSATPAFLKTGRFSEQLDLFNKSVHTILSIPGTDRSTVWINLIGNTLVSVCMADAAVQNEFARQYYFEDTREEWGPSGRLFYHNFACLFARLSDYGRWCHALELAREFGENQDQIQGEDDFASMLATSAGRQFVDQLLLREGRFSQSERRLTVTDLIRQRRAGENHRLVNILKEKTPEAISYAREIMLQPFSPDPDRQECFFALLGADGDENLRIAREAYERYGVHESWDFYPGFTGLNVFYSDATRFAENARSIMGSDADFLIEEYLNSSKQES</sequence>
<proteinExistence type="predicted"/>
<organism evidence="1 2">
    <name type="scientific">Leptonema illini</name>
    <dbReference type="NCBI Taxonomy" id="183"/>
    <lineage>
        <taxon>Bacteria</taxon>
        <taxon>Pseudomonadati</taxon>
        <taxon>Spirochaetota</taxon>
        <taxon>Spirochaetia</taxon>
        <taxon>Leptospirales</taxon>
        <taxon>Leptospiraceae</taxon>
        <taxon>Leptonema</taxon>
    </lineage>
</organism>
<protein>
    <submittedName>
        <fullName evidence="1">Uncharacterized protein</fullName>
    </submittedName>
</protein>
<evidence type="ECO:0000313" key="2">
    <source>
        <dbReference type="Proteomes" id="UP000460298"/>
    </source>
</evidence>
<name>A0A833LXR9_9LEPT</name>
<reference evidence="1 2" key="1">
    <citation type="submission" date="2019-10" db="EMBL/GenBank/DDBJ databases">
        <title>Extracellular Electron Transfer in a Candidatus Methanoperedens spp. Enrichment Culture.</title>
        <authorList>
            <person name="Berger S."/>
            <person name="Rangel Shaw D."/>
            <person name="Berben T."/>
            <person name="In 'T Zandt M."/>
            <person name="Frank J."/>
            <person name="Reimann J."/>
            <person name="Jetten M.S.M."/>
            <person name="Welte C.U."/>
        </authorList>
    </citation>
    <scope>NUCLEOTIDE SEQUENCE [LARGE SCALE GENOMIC DNA]</scope>
    <source>
        <strain evidence="1">SB12</strain>
    </source>
</reference>
<gene>
    <name evidence="1" type="ORF">F9K24_06790</name>
</gene>
<dbReference type="Proteomes" id="UP000460298">
    <property type="component" value="Unassembled WGS sequence"/>
</dbReference>
<dbReference type="AlphaFoldDB" id="A0A833LXR9"/>
<evidence type="ECO:0000313" key="1">
    <source>
        <dbReference type="EMBL" id="KAB2933548.1"/>
    </source>
</evidence>
<dbReference type="EMBL" id="WBUI01000005">
    <property type="protein sequence ID" value="KAB2933548.1"/>
    <property type="molecule type" value="Genomic_DNA"/>
</dbReference>
<accession>A0A833LXR9</accession>
<comment type="caution">
    <text evidence="1">The sequence shown here is derived from an EMBL/GenBank/DDBJ whole genome shotgun (WGS) entry which is preliminary data.</text>
</comment>